<comment type="caution">
    <text evidence="1">The sequence shown here is derived from an EMBL/GenBank/DDBJ whole genome shotgun (WGS) entry which is preliminary data.</text>
</comment>
<reference evidence="1" key="1">
    <citation type="submission" date="2023-05" db="EMBL/GenBank/DDBJ databases">
        <authorList>
            <person name="Stuckert A."/>
        </authorList>
    </citation>
    <scope>NUCLEOTIDE SEQUENCE</scope>
</reference>
<evidence type="ECO:0000313" key="1">
    <source>
        <dbReference type="EMBL" id="CAI9569663.1"/>
    </source>
</evidence>
<name>A0ABN9DAQ5_9NEOB</name>
<keyword evidence="2" id="KW-1185">Reference proteome</keyword>
<dbReference type="EMBL" id="CATNWA010014253">
    <property type="protein sequence ID" value="CAI9569663.1"/>
    <property type="molecule type" value="Genomic_DNA"/>
</dbReference>
<dbReference type="SUPFAM" id="SSF52047">
    <property type="entry name" value="RNI-like"/>
    <property type="match status" value="1"/>
</dbReference>
<evidence type="ECO:0000313" key="2">
    <source>
        <dbReference type="Proteomes" id="UP001162483"/>
    </source>
</evidence>
<proteinExistence type="predicted"/>
<dbReference type="Gene3D" id="3.80.10.10">
    <property type="entry name" value="Ribonuclease Inhibitor"/>
    <property type="match status" value="1"/>
</dbReference>
<sequence length="200" mass="23333">MTIINMAAPRLLKTLSLRPFCGYVFARHSSSSLVPDTKQKVMDFFLRRYVADMDHFMQWKHDWKQWVIELKNEGPRRVEMAYGKIPGVVYYTLAHKGAVRLHGHQEWFRYVKQQNTLDFLNYRDVPVECVDLSHSDVNYFGLNPILELEDLRCLDLSSCPNIDDWCLSRLHVLGHSLEVLILTGCPQITERGLSCLHLLQ</sequence>
<gene>
    <name evidence="1" type="ORF">SPARVUS_LOCUS6952134</name>
</gene>
<protein>
    <recommendedName>
        <fullName evidence="3">Distal membrane arm assembly complex 2-like protein</fullName>
    </recommendedName>
</protein>
<accession>A0ABN9DAQ5</accession>
<dbReference type="Proteomes" id="UP001162483">
    <property type="component" value="Unassembled WGS sequence"/>
</dbReference>
<organism evidence="1 2">
    <name type="scientific">Staurois parvus</name>
    <dbReference type="NCBI Taxonomy" id="386267"/>
    <lineage>
        <taxon>Eukaryota</taxon>
        <taxon>Metazoa</taxon>
        <taxon>Chordata</taxon>
        <taxon>Craniata</taxon>
        <taxon>Vertebrata</taxon>
        <taxon>Euteleostomi</taxon>
        <taxon>Amphibia</taxon>
        <taxon>Batrachia</taxon>
        <taxon>Anura</taxon>
        <taxon>Neobatrachia</taxon>
        <taxon>Ranoidea</taxon>
        <taxon>Ranidae</taxon>
        <taxon>Staurois</taxon>
    </lineage>
</organism>
<evidence type="ECO:0008006" key="3">
    <source>
        <dbReference type="Google" id="ProtNLM"/>
    </source>
</evidence>
<dbReference type="InterPro" id="IPR032675">
    <property type="entry name" value="LRR_dom_sf"/>
</dbReference>